<gene>
    <name evidence="1" type="ORF">PPENT_87.1.T1940016</name>
</gene>
<comment type="caution">
    <text evidence="1">The sequence shown here is derived from an EMBL/GenBank/DDBJ whole genome shotgun (WGS) entry which is preliminary data.</text>
</comment>
<evidence type="ECO:0000313" key="2">
    <source>
        <dbReference type="Proteomes" id="UP000689195"/>
    </source>
</evidence>
<dbReference type="AlphaFoldDB" id="A0A8S1YQ44"/>
<protein>
    <submittedName>
        <fullName evidence="1">Uncharacterized protein</fullName>
    </submittedName>
</protein>
<proteinExistence type="predicted"/>
<keyword evidence="2" id="KW-1185">Reference proteome</keyword>
<sequence length="62" mass="7382">MIHQIQTNKDQVLNNCKTEKLQKQMLEELSHSIKQIYEMIEKENQSFIDLINYNENLAESSI</sequence>
<reference evidence="1" key="1">
    <citation type="submission" date="2021-01" db="EMBL/GenBank/DDBJ databases">
        <authorList>
            <consortium name="Genoscope - CEA"/>
            <person name="William W."/>
        </authorList>
    </citation>
    <scope>NUCLEOTIDE SEQUENCE</scope>
</reference>
<organism evidence="1 2">
    <name type="scientific">Paramecium pentaurelia</name>
    <dbReference type="NCBI Taxonomy" id="43138"/>
    <lineage>
        <taxon>Eukaryota</taxon>
        <taxon>Sar</taxon>
        <taxon>Alveolata</taxon>
        <taxon>Ciliophora</taxon>
        <taxon>Intramacronucleata</taxon>
        <taxon>Oligohymenophorea</taxon>
        <taxon>Peniculida</taxon>
        <taxon>Parameciidae</taxon>
        <taxon>Paramecium</taxon>
    </lineage>
</organism>
<accession>A0A8S1YQ44</accession>
<dbReference type="Proteomes" id="UP000689195">
    <property type="component" value="Unassembled WGS sequence"/>
</dbReference>
<evidence type="ECO:0000313" key="1">
    <source>
        <dbReference type="EMBL" id="CAD8214042.1"/>
    </source>
</evidence>
<name>A0A8S1YQ44_9CILI</name>
<dbReference type="EMBL" id="CAJJDO010000194">
    <property type="protein sequence ID" value="CAD8214042.1"/>
    <property type="molecule type" value="Genomic_DNA"/>
</dbReference>